<keyword evidence="4" id="KW-0564">Palmitate</keyword>
<evidence type="ECO:0000256" key="4">
    <source>
        <dbReference type="HAMAP-Rule" id="MF_00923"/>
    </source>
</evidence>
<dbReference type="STRING" id="484498.SAMN05421686_101363"/>
<feature type="signal peptide" evidence="5">
    <location>
        <begin position="1"/>
        <end position="23"/>
    </location>
</feature>
<dbReference type="Gene3D" id="2.130.10.10">
    <property type="entry name" value="YVTN repeat-like/Quinoprotein amine dehydrogenase"/>
    <property type="match status" value="1"/>
</dbReference>
<reference evidence="8" key="1">
    <citation type="submission" date="2017-01" db="EMBL/GenBank/DDBJ databases">
        <authorList>
            <person name="Varghese N."/>
            <person name="Submissions S."/>
        </authorList>
    </citation>
    <scope>NUCLEOTIDE SEQUENCE [LARGE SCALE GENOMIC DNA]</scope>
    <source>
        <strain evidence="8">DSM 24913</strain>
    </source>
</reference>
<keyword evidence="3 4" id="KW-0998">Cell outer membrane</keyword>
<dbReference type="SMART" id="SM00564">
    <property type="entry name" value="PQQ"/>
    <property type="match status" value="6"/>
</dbReference>
<dbReference type="GO" id="GO:0009279">
    <property type="term" value="C:cell outer membrane"/>
    <property type="evidence" value="ECO:0007669"/>
    <property type="project" value="UniProtKB-SubCell"/>
</dbReference>
<evidence type="ECO:0000313" key="7">
    <source>
        <dbReference type="EMBL" id="SIS44427.1"/>
    </source>
</evidence>
<feature type="domain" description="Pyrrolo-quinoline quinone repeat" evidence="6">
    <location>
        <begin position="73"/>
        <end position="301"/>
    </location>
</feature>
<keyword evidence="8" id="KW-1185">Reference proteome</keyword>
<dbReference type="HAMAP" id="MF_00923">
    <property type="entry name" value="OM_assembly_BamB"/>
    <property type="match status" value="1"/>
</dbReference>
<organism evidence="7 8">
    <name type="scientific">Thalassolituus maritimus</name>
    <dbReference type="NCBI Taxonomy" id="484498"/>
    <lineage>
        <taxon>Bacteria</taxon>
        <taxon>Pseudomonadati</taxon>
        <taxon>Pseudomonadota</taxon>
        <taxon>Gammaproteobacteria</taxon>
        <taxon>Oceanospirillales</taxon>
        <taxon>Oceanospirillaceae</taxon>
        <taxon>Thalassolituus</taxon>
    </lineage>
</organism>
<dbReference type="Pfam" id="PF13360">
    <property type="entry name" value="PQQ_2"/>
    <property type="match status" value="1"/>
</dbReference>
<evidence type="ECO:0000256" key="2">
    <source>
        <dbReference type="ARBA" id="ARBA00023136"/>
    </source>
</evidence>
<comment type="subcellular location">
    <subcellularLocation>
        <location evidence="4">Cell outer membrane</location>
        <topology evidence="4">Lipid-anchor</topology>
    </subcellularLocation>
</comment>
<protein>
    <recommendedName>
        <fullName evidence="4">Outer membrane protein assembly factor BamB</fullName>
    </recommendedName>
</protein>
<evidence type="ECO:0000313" key="8">
    <source>
        <dbReference type="Proteomes" id="UP000185639"/>
    </source>
</evidence>
<keyword evidence="1 4" id="KW-0732">Signal</keyword>
<comment type="similarity">
    <text evidence="4">Belongs to the BamB family.</text>
</comment>
<dbReference type="InterPro" id="IPR015943">
    <property type="entry name" value="WD40/YVTN_repeat-like_dom_sf"/>
</dbReference>
<comment type="subunit">
    <text evidence="4">Part of the Bam complex.</text>
</comment>
<dbReference type="SUPFAM" id="SSF50998">
    <property type="entry name" value="Quinoprotein alcohol dehydrogenase-like"/>
    <property type="match status" value="1"/>
</dbReference>
<dbReference type="InterPro" id="IPR018391">
    <property type="entry name" value="PQQ_b-propeller_rpt"/>
</dbReference>
<dbReference type="InterPro" id="IPR011047">
    <property type="entry name" value="Quinoprotein_ADH-like_sf"/>
</dbReference>
<evidence type="ECO:0000256" key="3">
    <source>
        <dbReference type="ARBA" id="ARBA00023237"/>
    </source>
</evidence>
<dbReference type="InterPro" id="IPR017687">
    <property type="entry name" value="BamB"/>
</dbReference>
<dbReference type="OrthoDB" id="5173551at2"/>
<dbReference type="InterPro" id="IPR002372">
    <property type="entry name" value="PQQ_rpt_dom"/>
</dbReference>
<dbReference type="NCBIfam" id="TIGR03300">
    <property type="entry name" value="assembly_YfgL"/>
    <property type="match status" value="1"/>
</dbReference>
<dbReference type="GO" id="GO:0043165">
    <property type="term" value="P:Gram-negative-bacterium-type cell outer membrane assembly"/>
    <property type="evidence" value="ECO:0007669"/>
    <property type="project" value="UniProtKB-UniRule"/>
</dbReference>
<dbReference type="GO" id="GO:0051205">
    <property type="term" value="P:protein insertion into membrane"/>
    <property type="evidence" value="ECO:0007669"/>
    <property type="project" value="UniProtKB-UniRule"/>
</dbReference>
<name>A0A1N7J596_9GAMM</name>
<dbReference type="PANTHER" id="PTHR34512:SF30">
    <property type="entry name" value="OUTER MEMBRANE PROTEIN ASSEMBLY FACTOR BAMB"/>
    <property type="match status" value="1"/>
</dbReference>
<keyword evidence="2 4" id="KW-0472">Membrane</keyword>
<evidence type="ECO:0000259" key="6">
    <source>
        <dbReference type="Pfam" id="PF13360"/>
    </source>
</evidence>
<dbReference type="EMBL" id="FTOH01000001">
    <property type="protein sequence ID" value="SIS44427.1"/>
    <property type="molecule type" value="Genomic_DNA"/>
</dbReference>
<evidence type="ECO:0000256" key="5">
    <source>
        <dbReference type="SAM" id="SignalP"/>
    </source>
</evidence>
<dbReference type="PANTHER" id="PTHR34512">
    <property type="entry name" value="CELL SURFACE PROTEIN"/>
    <property type="match status" value="1"/>
</dbReference>
<dbReference type="PROSITE" id="PS51257">
    <property type="entry name" value="PROKAR_LIPOPROTEIN"/>
    <property type="match status" value="1"/>
</dbReference>
<evidence type="ECO:0000256" key="1">
    <source>
        <dbReference type="ARBA" id="ARBA00022729"/>
    </source>
</evidence>
<comment type="function">
    <text evidence="4">Part of the outer membrane protein assembly complex, which is involved in assembly and insertion of beta-barrel proteins into the outer membrane.</text>
</comment>
<accession>A0A1N7J596</accession>
<keyword evidence="4" id="KW-0449">Lipoprotein</keyword>
<dbReference type="Proteomes" id="UP000185639">
    <property type="component" value="Unassembled WGS sequence"/>
</dbReference>
<feature type="chain" id="PRO_5013414836" description="Outer membrane protein assembly factor BamB" evidence="5">
    <location>
        <begin position="24"/>
        <end position="400"/>
    </location>
</feature>
<dbReference type="RefSeq" id="WP_076513868.1">
    <property type="nucleotide sequence ID" value="NZ_FTOH01000001.1"/>
</dbReference>
<dbReference type="AlphaFoldDB" id="A0A1N7J596"/>
<sequence length="400" mass="43204">MHSRHWFKSLLITACAAALAACASTNDRVLPDASGEAKPDVVWRINLGEGPGVTYTRLKAAVDGDTVYAVDTGGTVTAVELASGDRLWTKDLEQPILGGVSFKDDQLFVSLREGTLVALSTDDGSEQWRAMLPSEAVAQAAADEQRVFIQTVDGRVTALERDTGAQAWSYEAGMPVLSVRGTGTPLITDRLVITGYATGKLVALDKVLGIPRWDIRLGVPDGRSELERLVDVDGSPVSDGRIIFAAAYHGKVAAVSEMGETIWQEEGSTYTSPELALGSVYLTLDDDSIQAYDMMTGAKAWLQTELMGRGLGQVTATGTYLAVGDEEGYVHFISQVDGGIEGRIMLRPRPLHINYPHQPEATNWRLSRGRDFGIRSNMLDTDEGLLVYTNAGDLALIELR</sequence>
<gene>
    <name evidence="4" type="primary">bamB</name>
    <name evidence="7" type="ORF">SAMN05421686_101363</name>
</gene>
<proteinExistence type="inferred from homology"/>